<sequence>MGNQLNSINVRSVKHLIVRISQCMQMKRDRAQLSLDLD</sequence>
<keyword evidence="2" id="KW-1185">Reference proteome</keyword>
<gene>
    <name evidence="1" type="ORF">VCR4J5_720019</name>
</gene>
<reference evidence="1 2" key="1">
    <citation type="submission" date="2014-06" db="EMBL/GenBank/DDBJ databases">
        <authorList>
            <person name="Le Roux F."/>
        </authorList>
    </citation>
    <scope>NUCLEOTIDE SEQUENCE [LARGE SCALE GENOMIC DNA]</scope>
    <source>
        <strain evidence="1 2">J5-4</strain>
    </source>
</reference>
<evidence type="ECO:0000313" key="2">
    <source>
        <dbReference type="Proteomes" id="UP000049077"/>
    </source>
</evidence>
<dbReference type="Proteomes" id="UP000049077">
    <property type="component" value="Unassembled WGS sequence"/>
</dbReference>
<name>A0ABM9QXX6_9VIBR</name>
<evidence type="ECO:0000313" key="1">
    <source>
        <dbReference type="EMBL" id="CDT56984.1"/>
    </source>
</evidence>
<proteinExistence type="predicted"/>
<protein>
    <submittedName>
        <fullName evidence="1">Uncharacterized protein</fullName>
    </submittedName>
</protein>
<comment type="caution">
    <text evidence="1">The sequence shown here is derived from an EMBL/GenBank/DDBJ whole genome shotgun (WGS) entry which is preliminary data.</text>
</comment>
<organism evidence="1 2">
    <name type="scientific">Vibrio crassostreae</name>
    <dbReference type="NCBI Taxonomy" id="246167"/>
    <lineage>
        <taxon>Bacteria</taxon>
        <taxon>Pseudomonadati</taxon>
        <taxon>Pseudomonadota</taxon>
        <taxon>Gammaproteobacteria</taxon>
        <taxon>Vibrionales</taxon>
        <taxon>Vibrionaceae</taxon>
        <taxon>Vibrio</taxon>
    </lineage>
</organism>
<dbReference type="EMBL" id="CCJX01000160">
    <property type="protein sequence ID" value="CDT56984.1"/>
    <property type="molecule type" value="Genomic_DNA"/>
</dbReference>
<accession>A0ABM9QXX6</accession>